<reference evidence="2" key="1">
    <citation type="submission" date="2017-01" db="EMBL/GenBank/DDBJ databases">
        <title>Genome Analysis of Deinococcus marmoris KOPRI26562.</title>
        <authorList>
            <person name="Kim J.H."/>
            <person name="Oh H.-M."/>
        </authorList>
    </citation>
    <scope>NUCLEOTIDE SEQUENCE [LARGE SCALE GENOMIC DNA]</scope>
    <source>
        <strain evidence="2">PAMC 26633</strain>
    </source>
</reference>
<evidence type="ECO:0000313" key="1">
    <source>
        <dbReference type="EMBL" id="OXC80409.1"/>
    </source>
</evidence>
<organism evidence="1 2">
    <name type="scientific">Caballeronia sordidicola</name>
    <name type="common">Burkholderia sordidicola</name>
    <dbReference type="NCBI Taxonomy" id="196367"/>
    <lineage>
        <taxon>Bacteria</taxon>
        <taxon>Pseudomonadati</taxon>
        <taxon>Pseudomonadota</taxon>
        <taxon>Betaproteobacteria</taxon>
        <taxon>Burkholderiales</taxon>
        <taxon>Burkholderiaceae</taxon>
        <taxon>Caballeronia</taxon>
    </lineage>
</organism>
<dbReference type="Proteomes" id="UP000214720">
    <property type="component" value="Unassembled WGS sequence"/>
</dbReference>
<evidence type="ECO:0000313" key="2">
    <source>
        <dbReference type="Proteomes" id="UP000214720"/>
    </source>
</evidence>
<gene>
    <name evidence="1" type="ORF">BSU04_01805</name>
</gene>
<proteinExistence type="predicted"/>
<dbReference type="AlphaFoldDB" id="A0A226XBC4"/>
<name>A0A226XBC4_CABSO</name>
<accession>A0A226XBC4</accession>
<sequence>MYPPGNSSMSVSLDAAPYANGTYFSYSLLNVERKYLKIKEVG</sequence>
<protein>
    <submittedName>
        <fullName evidence="1">Uncharacterized protein</fullName>
    </submittedName>
</protein>
<dbReference type="EMBL" id="MTHB01000017">
    <property type="protein sequence ID" value="OXC80409.1"/>
    <property type="molecule type" value="Genomic_DNA"/>
</dbReference>
<comment type="caution">
    <text evidence="1">The sequence shown here is derived from an EMBL/GenBank/DDBJ whole genome shotgun (WGS) entry which is preliminary data.</text>
</comment>